<dbReference type="Gene3D" id="1.10.10.2910">
    <property type="match status" value="1"/>
</dbReference>
<dbReference type="EMBL" id="LRIE01000061">
    <property type="protein sequence ID" value="KZM36051.1"/>
    <property type="molecule type" value="Genomic_DNA"/>
</dbReference>
<dbReference type="EMBL" id="MAQA01000007">
    <property type="protein sequence ID" value="OCI32337.1"/>
    <property type="molecule type" value="Genomic_DNA"/>
</dbReference>
<protein>
    <recommendedName>
        <fullName evidence="1">IrrE N-terminal-like domain-containing protein</fullName>
    </recommendedName>
</protein>
<reference evidence="2 4" key="1">
    <citation type="submission" date="2016-01" db="EMBL/GenBank/DDBJ databases">
        <title>Genome sequence of Oerskovia enterophila VJag, an agar and cellulose degrading bacterium.</title>
        <authorList>
            <person name="Poehlein A."/>
            <person name="Jag V."/>
            <person name="Bengelsdorf F."/>
            <person name="Duerre P."/>
            <person name="Daniel R."/>
        </authorList>
    </citation>
    <scope>NUCLEOTIDE SEQUENCE [LARGE SCALE GENOMIC DNA]</scope>
    <source>
        <strain evidence="2 4">VJag</strain>
    </source>
</reference>
<dbReference type="AlphaFoldDB" id="A0A163S627"/>
<feature type="domain" description="IrrE N-terminal-like" evidence="1">
    <location>
        <begin position="25"/>
        <end position="93"/>
    </location>
</feature>
<evidence type="ECO:0000313" key="2">
    <source>
        <dbReference type="EMBL" id="KZM36051.1"/>
    </source>
</evidence>
<comment type="caution">
    <text evidence="2">The sequence shown here is derived from an EMBL/GenBank/DDBJ whole genome shotgun (WGS) entry which is preliminary data.</text>
</comment>
<dbReference type="RefSeq" id="WP_082848810.1">
    <property type="nucleotide sequence ID" value="NZ_LRIE01000061.1"/>
</dbReference>
<organism evidence="2 4">
    <name type="scientific">Oerskovia enterophila</name>
    <dbReference type="NCBI Taxonomy" id="43678"/>
    <lineage>
        <taxon>Bacteria</taxon>
        <taxon>Bacillati</taxon>
        <taxon>Actinomycetota</taxon>
        <taxon>Actinomycetes</taxon>
        <taxon>Micrococcales</taxon>
        <taxon>Cellulomonadaceae</taxon>
        <taxon>Oerskovia</taxon>
    </lineage>
</organism>
<evidence type="ECO:0000313" key="4">
    <source>
        <dbReference type="Proteomes" id="UP000076447"/>
    </source>
</evidence>
<dbReference type="OrthoDB" id="4727201at2"/>
<dbReference type="PATRIC" id="fig|43678.3.peg.1311"/>
<proteinExistence type="predicted"/>
<evidence type="ECO:0000313" key="5">
    <source>
        <dbReference type="Proteomes" id="UP000093412"/>
    </source>
</evidence>
<evidence type="ECO:0000259" key="1">
    <source>
        <dbReference type="Pfam" id="PF06114"/>
    </source>
</evidence>
<name>A0A163S627_9CELL</name>
<reference evidence="3 5" key="2">
    <citation type="submission" date="2016-06" db="EMBL/GenBank/DDBJ databases">
        <title>Genome sequence of Oerskovia enterophila DSM 43852.</title>
        <authorList>
            <person name="Poehlein A."/>
            <person name="Jag V."/>
            <person name="Bengelsdorf F.R."/>
            <person name="Daniel R."/>
            <person name="Duerre P."/>
        </authorList>
    </citation>
    <scope>NUCLEOTIDE SEQUENCE [LARGE SCALE GENOMIC DNA]</scope>
    <source>
        <strain evidence="3 5">DSM 43852</strain>
    </source>
</reference>
<dbReference type="InterPro" id="IPR010359">
    <property type="entry name" value="IrrE_HExxH"/>
</dbReference>
<dbReference type="Pfam" id="PF06114">
    <property type="entry name" value="Peptidase_M78"/>
    <property type="match status" value="1"/>
</dbReference>
<keyword evidence="5" id="KW-1185">Reference proteome</keyword>
<dbReference type="Proteomes" id="UP000076447">
    <property type="component" value="Unassembled WGS sequence"/>
</dbReference>
<evidence type="ECO:0000313" key="3">
    <source>
        <dbReference type="EMBL" id="OCI32337.1"/>
    </source>
</evidence>
<sequence>MQDLIDYAIGRGWGVKYRDLGRRNGEYSRGLITINDRRRTGFTIRMTMAHEIGHAHHDHAWTDDPVLSARQEREADMFAAQILISLEEYARAERIVGAHPGAIAKELAVTENYVMLWRENYVQPRARLRHLRAV</sequence>
<dbReference type="SUPFAM" id="SSF55486">
    <property type="entry name" value="Metalloproteases ('zincins'), catalytic domain"/>
    <property type="match status" value="1"/>
</dbReference>
<accession>A0A163S627</accession>
<dbReference type="Proteomes" id="UP000093412">
    <property type="component" value="Unassembled WGS sequence"/>
</dbReference>
<gene>
    <name evidence="3" type="ORF">OERS_09460</name>
    <name evidence="2" type="ORF">OJAG_12550</name>
</gene>